<dbReference type="InterPro" id="IPR050738">
    <property type="entry name" value="Sulfatase"/>
</dbReference>
<feature type="domain" description="Sulfatase N-terminal" evidence="4">
    <location>
        <begin position="32"/>
        <end position="385"/>
    </location>
</feature>
<evidence type="ECO:0000313" key="5">
    <source>
        <dbReference type="EMBL" id="CAB9519655.1"/>
    </source>
</evidence>
<evidence type="ECO:0000313" key="6">
    <source>
        <dbReference type="Proteomes" id="UP001153069"/>
    </source>
</evidence>
<dbReference type="InterPro" id="IPR017850">
    <property type="entry name" value="Alkaline_phosphatase_core_sf"/>
</dbReference>
<keyword evidence="3" id="KW-0732">Signal</keyword>
<evidence type="ECO:0000256" key="1">
    <source>
        <dbReference type="ARBA" id="ARBA00008779"/>
    </source>
</evidence>
<gene>
    <name evidence="5" type="ORF">SEMRO_1034_G233850.1</name>
</gene>
<reference evidence="5" key="1">
    <citation type="submission" date="2020-06" db="EMBL/GenBank/DDBJ databases">
        <authorList>
            <consortium name="Plant Systems Biology data submission"/>
        </authorList>
    </citation>
    <scope>NUCLEOTIDE SEQUENCE</scope>
    <source>
        <strain evidence="5">D6</strain>
    </source>
</reference>
<evidence type="ECO:0000256" key="2">
    <source>
        <dbReference type="ARBA" id="ARBA00022801"/>
    </source>
</evidence>
<protein>
    <submittedName>
        <fullName evidence="5">Arylsulfatase G</fullName>
    </submittedName>
</protein>
<dbReference type="EMBL" id="CAICTM010001032">
    <property type="protein sequence ID" value="CAB9519655.1"/>
    <property type="molecule type" value="Genomic_DNA"/>
</dbReference>
<dbReference type="GO" id="GO:0004065">
    <property type="term" value="F:arylsulfatase activity"/>
    <property type="evidence" value="ECO:0007669"/>
    <property type="project" value="TreeGrafter"/>
</dbReference>
<dbReference type="Proteomes" id="UP001153069">
    <property type="component" value="Unassembled WGS sequence"/>
</dbReference>
<proteinExistence type="inferred from homology"/>
<feature type="chain" id="PRO_5040243205" evidence="3">
    <location>
        <begin position="31"/>
        <end position="620"/>
    </location>
</feature>
<name>A0A9N8HP36_9STRA</name>
<organism evidence="5 6">
    <name type="scientific">Seminavis robusta</name>
    <dbReference type="NCBI Taxonomy" id="568900"/>
    <lineage>
        <taxon>Eukaryota</taxon>
        <taxon>Sar</taxon>
        <taxon>Stramenopiles</taxon>
        <taxon>Ochrophyta</taxon>
        <taxon>Bacillariophyta</taxon>
        <taxon>Bacillariophyceae</taxon>
        <taxon>Bacillariophycidae</taxon>
        <taxon>Naviculales</taxon>
        <taxon>Naviculaceae</taxon>
        <taxon>Seminavis</taxon>
    </lineage>
</organism>
<comment type="similarity">
    <text evidence="1">Belongs to the sulfatase family.</text>
</comment>
<comment type="caution">
    <text evidence="5">The sequence shown here is derived from an EMBL/GenBank/DDBJ whole genome shotgun (WGS) entry which is preliminary data.</text>
</comment>
<dbReference type="InterPro" id="IPR000917">
    <property type="entry name" value="Sulfatase_N"/>
</dbReference>
<keyword evidence="2" id="KW-0378">Hydrolase</keyword>
<dbReference type="SUPFAM" id="SSF53649">
    <property type="entry name" value="Alkaline phosphatase-like"/>
    <property type="match status" value="1"/>
</dbReference>
<sequence>MLLNSPLFRRMELLVTACTWMLLLLSAANARPNIIVMQPDDFQFFTEWDPPAHRAGATLYSDTDYLPHLTRFRANGLEMKRAYTASSMCGTSRYSTMTGRYPSRSSNSRQRNAGLDLPLVTIPTTKLVDIATDGVEDGLDCSVSNVAVMLQSNGYRTGMFGKWHLYAGNRGDPYDYSAIQSIIRSCGFDVAEAVYWQNLNDDWTNGGRFTHNLEHMAAEAIEFIDASLDAQQDFFMYFNPTAPHGSGNVFQALTQHSCQEAPEGTLPEEPVVPGMTGDGVGCQAYRQSVVDRANGDTSNAILGAIWVDDTVGALLQHLETRGILENTLFLFQLDHGQEAKSTLYEPGVRIAQFIHYPKEIPAGSTFEGLVSTIDIAPTLADYAGISESSSNGWYETDGVSWKDRWARPVVDDRCLLVELDYDRAVVCKCEKYLVIGSTADSTTLSRATRFGLVGSSPASFDLCDGDGAYRTSPDNSPEASVADTIDSRLEDLMDCHVAMTDPDETPAYGTCNALALGPTPAPTTAEAEGDRGEYIVDVLEDAVADSNATNVTAAPIVSSSSSTVTVSVSILKAGDGDAEGKEEPELIMVDASTSSGTLTLRSIAVQVPWVVATVVCLFAL</sequence>
<dbReference type="Pfam" id="PF00884">
    <property type="entry name" value="Sulfatase"/>
    <property type="match status" value="1"/>
</dbReference>
<keyword evidence="6" id="KW-1185">Reference proteome</keyword>
<dbReference type="OrthoDB" id="103349at2759"/>
<dbReference type="Gene3D" id="3.40.720.10">
    <property type="entry name" value="Alkaline Phosphatase, subunit A"/>
    <property type="match status" value="1"/>
</dbReference>
<evidence type="ECO:0000259" key="4">
    <source>
        <dbReference type="Pfam" id="PF00884"/>
    </source>
</evidence>
<dbReference type="PANTHER" id="PTHR42693">
    <property type="entry name" value="ARYLSULFATASE FAMILY MEMBER"/>
    <property type="match status" value="1"/>
</dbReference>
<dbReference type="PANTHER" id="PTHR42693:SF53">
    <property type="entry name" value="ENDO-4-O-SULFATASE"/>
    <property type="match status" value="1"/>
</dbReference>
<evidence type="ECO:0000256" key="3">
    <source>
        <dbReference type="SAM" id="SignalP"/>
    </source>
</evidence>
<accession>A0A9N8HP36</accession>
<feature type="signal peptide" evidence="3">
    <location>
        <begin position="1"/>
        <end position="30"/>
    </location>
</feature>
<dbReference type="AlphaFoldDB" id="A0A9N8HP36"/>